<keyword evidence="3" id="KW-1185">Reference proteome</keyword>
<dbReference type="EMBL" id="ML977572">
    <property type="protein sequence ID" value="KAF2003422.1"/>
    <property type="molecule type" value="Genomic_DNA"/>
</dbReference>
<accession>A0A6A5WNX5</accession>
<evidence type="ECO:0000313" key="3">
    <source>
        <dbReference type="Proteomes" id="UP000799779"/>
    </source>
</evidence>
<dbReference type="InterPro" id="IPR052973">
    <property type="entry name" value="Fungal_sec-metab_reg_TF"/>
</dbReference>
<sequence>MSTTYNGNIYYEGTQPDFLNTDSFGYYYDADRTKTRTPSSLTAHTGHSPGPSGPLSTPPQSRYPSQPPTEQAPDQMIWDDVANDSSDSPTVRTPDNEAFDLEMQDAPESMRDFYQDPRSAATGHSTQGVVPSMGYVGLIPDQDAMAAYNAAAASLPQYQAPFVPGAHAPQAAMFSQPFNQQYSQQYIGQSTDQSPWNSHGHLRNSAVPRSGVVVFDPEYDLLNPHLFAWRDNSLQPEYQVSPLTQSPPNPSLDNPYFFTAQNYGAIDPSPTDQSPVGMGVTIPSPSPDSQNFVNLDPGSSYFAETFVTGSQGSIPSVRPSLSGHSQSPHQAAVSPYTSIPSPGGSEGIFSYQPSDSEITIDTRPNDQLNIRLKQHPPSPVQVETSPTNTTLDVGFDAERETSLSQRALSVSGQRGRPGGRALGTHLEPKVAKAAHDMRRIVACWHCVLQRDKCGPGDTCERCLKRAQRPNADCGLGCSRIKLVELAPYFLPSLVTQMHEDAHLTHFVSQYIRQWGNVEITVYMTCGQAKMPRIPVKVYEFIPRGSELLTQIQYITDPVTHERKPVRKVSPALGMVHINHNEEKKYDKYISDIVDNHLDAFGELCWMEDDNDFQQKLFRLMTRVKTKSDDEAKLLREVFRLIVCTFIMSHTISIADETKRSSLSRMHSYDPNNLDKFISPRMTNRQLKYFFARLQRSILSTVLNKLQQIFKSSKGCDKWMAAFVAVVGMCMAHEDQEKTIHCVMATKATTENLDPRDMQARADIACREIDSRMSFINQIFRWKYNRKCNPLRDSDQDWEQEAGFGDASSVSFVRQVAQLVKENIDFLQTRQSVSISAHNEAKYTSRLVGQFLLSFWLPS</sequence>
<protein>
    <submittedName>
        <fullName evidence="2">Uncharacterized protein</fullName>
    </submittedName>
</protein>
<dbReference type="AlphaFoldDB" id="A0A6A5WNX5"/>
<proteinExistence type="predicted"/>
<organism evidence="2 3">
    <name type="scientific">Amniculicola lignicola CBS 123094</name>
    <dbReference type="NCBI Taxonomy" id="1392246"/>
    <lineage>
        <taxon>Eukaryota</taxon>
        <taxon>Fungi</taxon>
        <taxon>Dikarya</taxon>
        <taxon>Ascomycota</taxon>
        <taxon>Pezizomycotina</taxon>
        <taxon>Dothideomycetes</taxon>
        <taxon>Pleosporomycetidae</taxon>
        <taxon>Pleosporales</taxon>
        <taxon>Amniculicolaceae</taxon>
        <taxon>Amniculicola</taxon>
    </lineage>
</organism>
<feature type="region of interest" description="Disordered" evidence="1">
    <location>
        <begin position="35"/>
        <end position="73"/>
    </location>
</feature>
<feature type="region of interest" description="Disordered" evidence="1">
    <location>
        <begin position="312"/>
        <end position="352"/>
    </location>
</feature>
<name>A0A6A5WNX5_9PLEO</name>
<evidence type="ECO:0000256" key="1">
    <source>
        <dbReference type="SAM" id="MobiDB-lite"/>
    </source>
</evidence>
<gene>
    <name evidence="2" type="ORF">P154DRAFT_86290</name>
</gene>
<reference evidence="2" key="1">
    <citation type="journal article" date="2020" name="Stud. Mycol.">
        <title>101 Dothideomycetes genomes: a test case for predicting lifestyles and emergence of pathogens.</title>
        <authorList>
            <person name="Haridas S."/>
            <person name="Albert R."/>
            <person name="Binder M."/>
            <person name="Bloem J."/>
            <person name="Labutti K."/>
            <person name="Salamov A."/>
            <person name="Andreopoulos B."/>
            <person name="Baker S."/>
            <person name="Barry K."/>
            <person name="Bills G."/>
            <person name="Bluhm B."/>
            <person name="Cannon C."/>
            <person name="Castanera R."/>
            <person name="Culley D."/>
            <person name="Daum C."/>
            <person name="Ezra D."/>
            <person name="Gonzalez J."/>
            <person name="Henrissat B."/>
            <person name="Kuo A."/>
            <person name="Liang C."/>
            <person name="Lipzen A."/>
            <person name="Lutzoni F."/>
            <person name="Magnuson J."/>
            <person name="Mondo S."/>
            <person name="Nolan M."/>
            <person name="Ohm R."/>
            <person name="Pangilinan J."/>
            <person name="Park H.-J."/>
            <person name="Ramirez L."/>
            <person name="Alfaro M."/>
            <person name="Sun H."/>
            <person name="Tritt A."/>
            <person name="Yoshinaga Y."/>
            <person name="Zwiers L.-H."/>
            <person name="Turgeon B."/>
            <person name="Goodwin S."/>
            <person name="Spatafora J."/>
            <person name="Crous P."/>
            <person name="Grigoriev I."/>
        </authorList>
    </citation>
    <scope>NUCLEOTIDE SEQUENCE</scope>
    <source>
        <strain evidence="2">CBS 123094</strain>
    </source>
</reference>
<dbReference type="OrthoDB" id="4226666at2759"/>
<evidence type="ECO:0000313" key="2">
    <source>
        <dbReference type="EMBL" id="KAF2003422.1"/>
    </source>
</evidence>
<dbReference type="PANTHER" id="PTHR35392">
    <property type="entry name" value="ZN(II)2CYS6 TRANSCRIPTION FACTOR (EUROFUNG)-RELATED-RELATED"/>
    <property type="match status" value="1"/>
</dbReference>
<dbReference type="PANTHER" id="PTHR35392:SF1">
    <property type="entry name" value="ZN(II)2CYS6 TRANSCRIPTION FACTOR (EUROFUNG)"/>
    <property type="match status" value="1"/>
</dbReference>
<feature type="compositionally biased region" description="Low complexity" evidence="1">
    <location>
        <begin position="44"/>
        <end position="59"/>
    </location>
</feature>
<dbReference type="Proteomes" id="UP000799779">
    <property type="component" value="Unassembled WGS sequence"/>
</dbReference>
<feature type="compositionally biased region" description="Polar residues" evidence="1">
    <location>
        <begin position="322"/>
        <end position="340"/>
    </location>
</feature>